<organism evidence="2 3">
    <name type="scientific">Mycolicibacterium diernhoferi</name>
    <dbReference type="NCBI Taxonomy" id="1801"/>
    <lineage>
        <taxon>Bacteria</taxon>
        <taxon>Bacillati</taxon>
        <taxon>Actinomycetota</taxon>
        <taxon>Actinomycetes</taxon>
        <taxon>Mycobacteriales</taxon>
        <taxon>Mycobacteriaceae</taxon>
        <taxon>Mycolicibacterium</taxon>
    </lineage>
</organism>
<dbReference type="EMBL" id="PDCR01000054">
    <property type="protein sequence ID" value="PEG51371.1"/>
    <property type="molecule type" value="Genomic_DNA"/>
</dbReference>
<reference evidence="2 3" key="1">
    <citation type="submission" date="2017-10" db="EMBL/GenBank/DDBJ databases">
        <title>The new phylogeny of genus Mycobacterium.</title>
        <authorList>
            <person name="Tortoli E."/>
            <person name="Trovato A."/>
            <person name="Cirillo D.M."/>
        </authorList>
    </citation>
    <scope>NUCLEOTIDE SEQUENCE [LARGE SCALE GENOMIC DNA]</scope>
    <source>
        <strain evidence="2 3">IP141170001</strain>
    </source>
</reference>
<keyword evidence="3" id="KW-1185">Reference proteome</keyword>
<evidence type="ECO:0000313" key="2">
    <source>
        <dbReference type="EMBL" id="PEG51371.1"/>
    </source>
</evidence>
<comment type="caution">
    <text evidence="2">The sequence shown here is derived from an EMBL/GenBank/DDBJ whole genome shotgun (WGS) entry which is preliminary data.</text>
</comment>
<feature type="compositionally biased region" description="Low complexity" evidence="1">
    <location>
        <begin position="23"/>
        <end position="33"/>
    </location>
</feature>
<feature type="non-terminal residue" evidence="2">
    <location>
        <position position="191"/>
    </location>
</feature>
<dbReference type="AlphaFoldDB" id="A0A2A7NLS7"/>
<gene>
    <name evidence="2" type="ORF">CRI78_26860</name>
</gene>
<accession>A0A2A7NLS7</accession>
<evidence type="ECO:0000313" key="3">
    <source>
        <dbReference type="Proteomes" id="UP000220340"/>
    </source>
</evidence>
<proteinExistence type="predicted"/>
<dbReference type="Proteomes" id="UP000220340">
    <property type="component" value="Unassembled WGS sequence"/>
</dbReference>
<name>A0A2A7NLS7_9MYCO</name>
<sequence>MGAVAAAVVVAGCSYGPAPKNPSSTSAAATATSVAEQSPDTDSAVSIFPSTGLLGAPLTAKGATITPRAENLAVMKQSNGDGLELGIEVSFTGVTTMIDATGPTGGFRLLISGGEQIPTTRPTVIESPPLTPRVRTDTTGWVFFHIQPGMLPTQLQLTAAPAGYGLEPAPIAIWIMPAKLPAVATPAPPPP</sequence>
<evidence type="ECO:0000256" key="1">
    <source>
        <dbReference type="SAM" id="MobiDB-lite"/>
    </source>
</evidence>
<feature type="region of interest" description="Disordered" evidence="1">
    <location>
        <begin position="19"/>
        <end position="41"/>
    </location>
</feature>
<protein>
    <submittedName>
        <fullName evidence="2">Uncharacterized protein</fullName>
    </submittedName>
</protein>